<protein>
    <submittedName>
        <fullName evidence="1">Uncharacterized protein</fullName>
    </submittedName>
</protein>
<sequence>MIKHDKTCKRSGALHRLAKFLSRPAAEANSINFTERLDERTIPVALTGLLPRMAKTQCVGMHNSLLMQSNYENQGLPIGVMHVYNAGLPHQAPRMLHDLVALVFCTYGGADCNIVGEGPLHFRPGRYYFTRVKNDHNECAFHAGLSSYYYLLLPDWLLEQLLEEEEFRDSGVLAILYDASVRSATTLIDEPHQVITESMGHLLNDLRRLPVTGPALEQALFRKTMDLLKMALRQARNGNAHIPATTGIFRELCGEAEEQYAREIRRAALRARFPAWSLWLWDRLVGVNEKR</sequence>
<evidence type="ECO:0000313" key="1">
    <source>
        <dbReference type="EMBL" id="PUZ29471.1"/>
    </source>
</evidence>
<proteinExistence type="predicted"/>
<dbReference type="AlphaFoldDB" id="A0A2T7BPC2"/>
<evidence type="ECO:0000313" key="2">
    <source>
        <dbReference type="Proteomes" id="UP000244450"/>
    </source>
</evidence>
<dbReference type="Proteomes" id="UP000244450">
    <property type="component" value="Unassembled WGS sequence"/>
</dbReference>
<organism evidence="1 2">
    <name type="scientific">Chitinophaga parva</name>
    <dbReference type="NCBI Taxonomy" id="2169414"/>
    <lineage>
        <taxon>Bacteria</taxon>
        <taxon>Pseudomonadati</taxon>
        <taxon>Bacteroidota</taxon>
        <taxon>Chitinophagia</taxon>
        <taxon>Chitinophagales</taxon>
        <taxon>Chitinophagaceae</taxon>
        <taxon>Chitinophaga</taxon>
    </lineage>
</organism>
<gene>
    <name evidence="1" type="ORF">DCC81_08485</name>
</gene>
<name>A0A2T7BPC2_9BACT</name>
<accession>A0A2T7BPC2</accession>
<reference evidence="1 2" key="1">
    <citation type="submission" date="2018-04" db="EMBL/GenBank/DDBJ databases">
        <title>Chitinophaga fuyangensis sp. nov., isolated from soil in a chemical factory.</title>
        <authorList>
            <person name="Chen K."/>
        </authorList>
    </citation>
    <scope>NUCLEOTIDE SEQUENCE [LARGE SCALE GENOMIC DNA]</scope>
    <source>
        <strain evidence="1 2">LY-1</strain>
    </source>
</reference>
<keyword evidence="2" id="KW-1185">Reference proteome</keyword>
<dbReference type="EMBL" id="QCYK01000001">
    <property type="protein sequence ID" value="PUZ29471.1"/>
    <property type="molecule type" value="Genomic_DNA"/>
</dbReference>
<comment type="caution">
    <text evidence="1">The sequence shown here is derived from an EMBL/GenBank/DDBJ whole genome shotgun (WGS) entry which is preliminary data.</text>
</comment>